<dbReference type="SUPFAM" id="SSF56112">
    <property type="entry name" value="Protein kinase-like (PK-like)"/>
    <property type="match status" value="1"/>
</dbReference>
<keyword evidence="12" id="KW-1185">Reference proteome</keyword>
<dbReference type="PROSITE" id="PS00108">
    <property type="entry name" value="PROTEIN_KINASE_ST"/>
    <property type="match status" value="1"/>
</dbReference>
<dbReference type="PANTHER" id="PTHR22984">
    <property type="entry name" value="SERINE/THREONINE-PROTEIN KINASE PIM"/>
    <property type="match status" value="1"/>
</dbReference>
<dbReference type="PANTHER" id="PTHR22984:SF11">
    <property type="entry name" value="AURORA KINASE-RELATED"/>
    <property type="match status" value="1"/>
</dbReference>
<keyword evidence="3" id="KW-0723">Serine/threonine-protein kinase</keyword>
<evidence type="ECO:0000256" key="1">
    <source>
        <dbReference type="ARBA" id="ARBA00005505"/>
    </source>
</evidence>
<dbReference type="GO" id="GO:0005737">
    <property type="term" value="C:cytoplasm"/>
    <property type="evidence" value="ECO:0007669"/>
    <property type="project" value="TreeGrafter"/>
</dbReference>
<dbReference type="InterPro" id="IPR008271">
    <property type="entry name" value="Ser/Thr_kinase_AS"/>
</dbReference>
<evidence type="ECO:0000313" key="11">
    <source>
        <dbReference type="Ensembl" id="ENSSCAP00000001040.1"/>
    </source>
</evidence>
<dbReference type="EC" id="2.7.11.1" evidence="2"/>
<proteinExistence type="inferred from homology"/>
<evidence type="ECO:0000256" key="2">
    <source>
        <dbReference type="ARBA" id="ARBA00012513"/>
    </source>
</evidence>
<evidence type="ECO:0000256" key="4">
    <source>
        <dbReference type="ARBA" id="ARBA00022679"/>
    </source>
</evidence>
<dbReference type="GO" id="GO:0007346">
    <property type="term" value="P:regulation of mitotic cell cycle"/>
    <property type="evidence" value="ECO:0007669"/>
    <property type="project" value="TreeGrafter"/>
</dbReference>
<evidence type="ECO:0000259" key="10">
    <source>
        <dbReference type="PROSITE" id="PS50011"/>
    </source>
</evidence>
<keyword evidence="4" id="KW-0808">Transferase</keyword>
<keyword evidence="6" id="KW-0418">Kinase</keyword>
<name>A0A8C9L1V1_SERCA</name>
<reference evidence="11" key="2">
    <citation type="submission" date="2025-09" db="UniProtKB">
        <authorList>
            <consortium name="Ensembl"/>
        </authorList>
    </citation>
    <scope>IDENTIFICATION</scope>
</reference>
<dbReference type="Proteomes" id="UP000694409">
    <property type="component" value="Unassembled WGS sequence"/>
</dbReference>
<dbReference type="GO" id="GO:0005524">
    <property type="term" value="F:ATP binding"/>
    <property type="evidence" value="ECO:0007669"/>
    <property type="project" value="UniProtKB-KW"/>
</dbReference>
<dbReference type="Gene3D" id="1.10.510.10">
    <property type="entry name" value="Transferase(Phosphotransferase) domain 1"/>
    <property type="match status" value="1"/>
</dbReference>
<keyword evidence="5" id="KW-0547">Nucleotide-binding</keyword>
<evidence type="ECO:0000256" key="9">
    <source>
        <dbReference type="ARBA" id="ARBA00048679"/>
    </source>
</evidence>
<dbReference type="InterPro" id="IPR011009">
    <property type="entry name" value="Kinase-like_dom_sf"/>
</dbReference>
<evidence type="ECO:0000256" key="6">
    <source>
        <dbReference type="ARBA" id="ARBA00022777"/>
    </source>
</evidence>
<reference evidence="11" key="1">
    <citation type="submission" date="2025-08" db="UniProtKB">
        <authorList>
            <consortium name="Ensembl"/>
        </authorList>
    </citation>
    <scope>IDENTIFICATION</scope>
</reference>
<comment type="similarity">
    <text evidence="1">Belongs to the protein kinase superfamily. CAMK Ser/Thr protein kinase family. PIM subfamily.</text>
</comment>
<dbReference type="GO" id="GO:0043066">
    <property type="term" value="P:negative regulation of apoptotic process"/>
    <property type="evidence" value="ECO:0007669"/>
    <property type="project" value="TreeGrafter"/>
</dbReference>
<dbReference type="Pfam" id="PF00069">
    <property type="entry name" value="Pkinase"/>
    <property type="match status" value="1"/>
</dbReference>
<dbReference type="GO" id="GO:0004674">
    <property type="term" value="F:protein serine/threonine kinase activity"/>
    <property type="evidence" value="ECO:0007669"/>
    <property type="project" value="UniProtKB-KW"/>
</dbReference>
<evidence type="ECO:0000256" key="8">
    <source>
        <dbReference type="ARBA" id="ARBA00047899"/>
    </source>
</evidence>
<accession>A0A8C9L1V1</accession>
<protein>
    <recommendedName>
        <fullName evidence="2">non-specific serine/threonine protein kinase</fullName>
        <ecNumber evidence="2">2.7.11.1</ecNumber>
    </recommendedName>
</protein>
<dbReference type="AlphaFoldDB" id="A0A8C9L1V1"/>
<dbReference type="InterPro" id="IPR051138">
    <property type="entry name" value="PIM_Ser/Thr_kinase"/>
</dbReference>
<sequence>MSRGPALRHCTSCGVLHGDIKPENILVNLVTGQAKLIDFGCGTYLQDTAYTHFQCRQGGCRQVFFPQL</sequence>
<keyword evidence="7" id="KW-0067">ATP-binding</keyword>
<comment type="catalytic activity">
    <reaction evidence="8">
        <text>L-threonyl-[protein] + ATP = O-phospho-L-threonyl-[protein] + ADP + H(+)</text>
        <dbReference type="Rhea" id="RHEA:46608"/>
        <dbReference type="Rhea" id="RHEA-COMP:11060"/>
        <dbReference type="Rhea" id="RHEA-COMP:11605"/>
        <dbReference type="ChEBI" id="CHEBI:15378"/>
        <dbReference type="ChEBI" id="CHEBI:30013"/>
        <dbReference type="ChEBI" id="CHEBI:30616"/>
        <dbReference type="ChEBI" id="CHEBI:61977"/>
        <dbReference type="ChEBI" id="CHEBI:456216"/>
        <dbReference type="EC" id="2.7.11.1"/>
    </reaction>
</comment>
<evidence type="ECO:0000313" key="12">
    <source>
        <dbReference type="Proteomes" id="UP000694409"/>
    </source>
</evidence>
<comment type="catalytic activity">
    <reaction evidence="9">
        <text>L-seryl-[protein] + ATP = O-phospho-L-seryl-[protein] + ADP + H(+)</text>
        <dbReference type="Rhea" id="RHEA:17989"/>
        <dbReference type="Rhea" id="RHEA-COMP:9863"/>
        <dbReference type="Rhea" id="RHEA-COMP:11604"/>
        <dbReference type="ChEBI" id="CHEBI:15378"/>
        <dbReference type="ChEBI" id="CHEBI:29999"/>
        <dbReference type="ChEBI" id="CHEBI:30616"/>
        <dbReference type="ChEBI" id="CHEBI:83421"/>
        <dbReference type="ChEBI" id="CHEBI:456216"/>
        <dbReference type="EC" id="2.7.11.1"/>
    </reaction>
</comment>
<evidence type="ECO:0000256" key="3">
    <source>
        <dbReference type="ARBA" id="ARBA00022527"/>
    </source>
</evidence>
<dbReference type="Ensembl" id="ENSSCAT00000001182.1">
    <property type="protein sequence ID" value="ENSSCAP00000001040.1"/>
    <property type="gene ID" value="ENSSCAG00000000861.1"/>
</dbReference>
<evidence type="ECO:0000256" key="5">
    <source>
        <dbReference type="ARBA" id="ARBA00022741"/>
    </source>
</evidence>
<organism evidence="11 12">
    <name type="scientific">Serinus canaria</name>
    <name type="common">Island canary</name>
    <name type="synonym">Fringilla canaria</name>
    <dbReference type="NCBI Taxonomy" id="9135"/>
    <lineage>
        <taxon>Eukaryota</taxon>
        <taxon>Metazoa</taxon>
        <taxon>Chordata</taxon>
        <taxon>Craniata</taxon>
        <taxon>Vertebrata</taxon>
        <taxon>Euteleostomi</taxon>
        <taxon>Archelosauria</taxon>
        <taxon>Archosauria</taxon>
        <taxon>Dinosauria</taxon>
        <taxon>Saurischia</taxon>
        <taxon>Theropoda</taxon>
        <taxon>Coelurosauria</taxon>
        <taxon>Aves</taxon>
        <taxon>Neognathae</taxon>
        <taxon>Neoaves</taxon>
        <taxon>Telluraves</taxon>
        <taxon>Australaves</taxon>
        <taxon>Passeriformes</taxon>
        <taxon>Passeroidea</taxon>
        <taxon>Fringillidae</taxon>
        <taxon>Carduelinae</taxon>
        <taxon>Serinus</taxon>
    </lineage>
</organism>
<feature type="domain" description="Protein kinase" evidence="10">
    <location>
        <begin position="1"/>
        <end position="68"/>
    </location>
</feature>
<dbReference type="InterPro" id="IPR000719">
    <property type="entry name" value="Prot_kinase_dom"/>
</dbReference>
<dbReference type="PROSITE" id="PS50011">
    <property type="entry name" value="PROTEIN_KINASE_DOM"/>
    <property type="match status" value="1"/>
</dbReference>
<dbReference type="GeneTree" id="ENSGT00960000190027"/>
<evidence type="ECO:0000256" key="7">
    <source>
        <dbReference type="ARBA" id="ARBA00022840"/>
    </source>
</evidence>